<feature type="transmembrane region" description="Helical" evidence="1">
    <location>
        <begin position="12"/>
        <end position="36"/>
    </location>
</feature>
<keyword evidence="1" id="KW-1133">Transmembrane helix</keyword>
<dbReference type="InterPro" id="IPR010026">
    <property type="entry name" value="Phage_holin_LL-H"/>
</dbReference>
<gene>
    <name evidence="2" type="ORF">GCM10008905_15910</name>
</gene>
<evidence type="ECO:0000313" key="3">
    <source>
        <dbReference type="Proteomes" id="UP001500339"/>
    </source>
</evidence>
<accession>A0ABP3U7K0</accession>
<keyword evidence="1" id="KW-0812">Transmembrane</keyword>
<comment type="caution">
    <text evidence="2">The sequence shown here is derived from an EMBL/GenBank/DDBJ whole genome shotgun (WGS) entry which is preliminary data.</text>
</comment>
<dbReference type="Proteomes" id="UP001500339">
    <property type="component" value="Unassembled WGS sequence"/>
</dbReference>
<dbReference type="EMBL" id="BAAACF010000001">
    <property type="protein sequence ID" value="GAA0723365.1"/>
    <property type="molecule type" value="Genomic_DNA"/>
</dbReference>
<evidence type="ECO:0000313" key="2">
    <source>
        <dbReference type="EMBL" id="GAA0723365.1"/>
    </source>
</evidence>
<dbReference type="RefSeq" id="WP_343768610.1">
    <property type="nucleotide sequence ID" value="NZ_BAAACF010000001.1"/>
</dbReference>
<organism evidence="2 3">
    <name type="scientific">Clostridium malenominatum</name>
    <dbReference type="NCBI Taxonomy" id="1539"/>
    <lineage>
        <taxon>Bacteria</taxon>
        <taxon>Bacillati</taxon>
        <taxon>Bacillota</taxon>
        <taxon>Clostridia</taxon>
        <taxon>Eubacteriales</taxon>
        <taxon>Clostridiaceae</taxon>
        <taxon>Clostridium</taxon>
    </lineage>
</organism>
<keyword evidence="3" id="KW-1185">Reference proteome</keyword>
<reference evidence="3" key="1">
    <citation type="journal article" date="2019" name="Int. J. Syst. Evol. Microbiol.">
        <title>The Global Catalogue of Microorganisms (GCM) 10K type strain sequencing project: providing services to taxonomists for standard genome sequencing and annotation.</title>
        <authorList>
            <consortium name="The Broad Institute Genomics Platform"/>
            <consortium name="The Broad Institute Genome Sequencing Center for Infectious Disease"/>
            <person name="Wu L."/>
            <person name="Ma J."/>
        </authorList>
    </citation>
    <scope>NUCLEOTIDE SEQUENCE [LARGE SCALE GENOMIC DNA]</scope>
    <source>
        <strain evidence="3">JCM 1405</strain>
    </source>
</reference>
<dbReference type="Pfam" id="PF09682">
    <property type="entry name" value="Phage_holin_6_1"/>
    <property type="match status" value="1"/>
</dbReference>
<keyword evidence="1" id="KW-0472">Membrane</keyword>
<name>A0ABP3U7K0_9CLOT</name>
<sequence length="139" mass="15919">MQGLQNNIMDILIQGILSILGVLLSYLITMLVSYLTKKKEILIKQMGAQQYNTTYNIAKSIFYAVEQQFKFIPQAGEEKKKLFDELLLKQIPQLSKEELEHFREAIVGEINIQLKDSKLFDPAPLFNNLKDEGDPKITG</sequence>
<protein>
    <submittedName>
        <fullName evidence="2">Uncharacterized protein</fullName>
    </submittedName>
</protein>
<proteinExistence type="predicted"/>
<evidence type="ECO:0000256" key="1">
    <source>
        <dbReference type="SAM" id="Phobius"/>
    </source>
</evidence>